<protein>
    <submittedName>
        <fullName evidence="2">Helix-turn-helix domain-containing protein</fullName>
    </submittedName>
</protein>
<accession>A0ABD5SK87</accession>
<dbReference type="EMBL" id="JBHSWV010000120">
    <property type="protein sequence ID" value="MFC6764969.1"/>
    <property type="molecule type" value="Genomic_DNA"/>
</dbReference>
<keyword evidence="3" id="KW-1185">Reference proteome</keyword>
<gene>
    <name evidence="2" type="ORF">ACFQE6_08070</name>
</gene>
<organism evidence="2 3">
    <name type="scientific">Natrinema soli</name>
    <dbReference type="NCBI Taxonomy" id="1930624"/>
    <lineage>
        <taxon>Archaea</taxon>
        <taxon>Methanobacteriati</taxon>
        <taxon>Methanobacteriota</taxon>
        <taxon>Stenosarchaea group</taxon>
        <taxon>Halobacteria</taxon>
        <taxon>Halobacteriales</taxon>
        <taxon>Natrialbaceae</taxon>
        <taxon>Natrinema</taxon>
    </lineage>
</organism>
<sequence>MSSESSGKFDEISEQITEDRGALLTALSRSDSDERSTTELRREAGIPSGSMSYHMQTLVDLGLVEVVGEIDGEGTIPANVYSITSLGQEFLDSSHWRSFPTYDDIERLENHVSSLEDELETLKDVVRRGLGDDLRTIISEEVEKELEQRER</sequence>
<feature type="compositionally biased region" description="Basic and acidic residues" evidence="1">
    <location>
        <begin position="30"/>
        <end position="44"/>
    </location>
</feature>
<comment type="caution">
    <text evidence="2">The sequence shown here is derived from an EMBL/GenBank/DDBJ whole genome shotgun (WGS) entry which is preliminary data.</text>
</comment>
<dbReference type="RefSeq" id="WP_273738009.1">
    <property type="nucleotide sequence ID" value="NZ_JAQIVI010000120.1"/>
</dbReference>
<proteinExistence type="predicted"/>
<evidence type="ECO:0000313" key="2">
    <source>
        <dbReference type="EMBL" id="MFC6764969.1"/>
    </source>
</evidence>
<reference evidence="2 3" key="1">
    <citation type="journal article" date="2019" name="Int. J. Syst. Evol. Microbiol.">
        <title>The Global Catalogue of Microorganisms (GCM) 10K type strain sequencing project: providing services to taxonomists for standard genome sequencing and annotation.</title>
        <authorList>
            <consortium name="The Broad Institute Genomics Platform"/>
            <consortium name="The Broad Institute Genome Sequencing Center for Infectious Disease"/>
            <person name="Wu L."/>
            <person name="Ma J."/>
        </authorList>
    </citation>
    <scope>NUCLEOTIDE SEQUENCE [LARGE SCALE GENOMIC DNA]</scope>
    <source>
        <strain evidence="2 3">LMG 29247</strain>
    </source>
</reference>
<dbReference type="SUPFAM" id="SSF46785">
    <property type="entry name" value="Winged helix' DNA-binding domain"/>
    <property type="match status" value="1"/>
</dbReference>
<dbReference type="Gene3D" id="1.10.10.10">
    <property type="entry name" value="Winged helix-like DNA-binding domain superfamily/Winged helix DNA-binding domain"/>
    <property type="match status" value="1"/>
</dbReference>
<dbReference type="AlphaFoldDB" id="A0ABD5SK87"/>
<dbReference type="InterPro" id="IPR011991">
    <property type="entry name" value="ArsR-like_HTH"/>
</dbReference>
<dbReference type="Proteomes" id="UP001596383">
    <property type="component" value="Unassembled WGS sequence"/>
</dbReference>
<dbReference type="Pfam" id="PF12840">
    <property type="entry name" value="HTH_20"/>
    <property type="match status" value="1"/>
</dbReference>
<dbReference type="InterPro" id="IPR036388">
    <property type="entry name" value="WH-like_DNA-bd_sf"/>
</dbReference>
<name>A0ABD5SK87_9EURY</name>
<dbReference type="CDD" id="cd00090">
    <property type="entry name" value="HTH_ARSR"/>
    <property type="match status" value="1"/>
</dbReference>
<evidence type="ECO:0000256" key="1">
    <source>
        <dbReference type="SAM" id="MobiDB-lite"/>
    </source>
</evidence>
<evidence type="ECO:0000313" key="3">
    <source>
        <dbReference type="Proteomes" id="UP001596383"/>
    </source>
</evidence>
<dbReference type="InterPro" id="IPR036390">
    <property type="entry name" value="WH_DNA-bd_sf"/>
</dbReference>
<feature type="region of interest" description="Disordered" evidence="1">
    <location>
        <begin position="20"/>
        <end position="48"/>
    </location>
</feature>